<organism evidence="1 2">
    <name type="scientific">Brassica cretica</name>
    <name type="common">Mustard</name>
    <dbReference type="NCBI Taxonomy" id="69181"/>
    <lineage>
        <taxon>Eukaryota</taxon>
        <taxon>Viridiplantae</taxon>
        <taxon>Streptophyta</taxon>
        <taxon>Embryophyta</taxon>
        <taxon>Tracheophyta</taxon>
        <taxon>Spermatophyta</taxon>
        <taxon>Magnoliopsida</taxon>
        <taxon>eudicotyledons</taxon>
        <taxon>Gunneridae</taxon>
        <taxon>Pentapetalae</taxon>
        <taxon>rosids</taxon>
        <taxon>malvids</taxon>
        <taxon>Brassicales</taxon>
        <taxon>Brassicaceae</taxon>
        <taxon>Brassiceae</taxon>
        <taxon>Brassica</taxon>
    </lineage>
</organism>
<sequence>SRWVSSTAKELSHGGPALIESYVATELSSMAMKLSLGGDSVLSLCFSSNQRYKRKEPQTGGVQSRAMQRMDLTIPQGPRNRKAWPGLGRATARSVGSRVRSLGLTLGIYEGIALDLIQRYPNLAYTRDSDNDTAIIALAQTPCAWPSGIHLAFWQRWVYSCEYYMKY</sequence>
<feature type="non-terminal residue" evidence="1">
    <location>
        <position position="1"/>
    </location>
</feature>
<evidence type="ECO:0000313" key="2">
    <source>
        <dbReference type="Proteomes" id="UP000712600"/>
    </source>
</evidence>
<gene>
    <name evidence="1" type="ORF">F2Q69_00021086</name>
</gene>
<name>A0A8S9QH49_BRACR</name>
<proteinExistence type="predicted"/>
<reference evidence="1" key="1">
    <citation type="submission" date="2019-12" db="EMBL/GenBank/DDBJ databases">
        <title>Genome sequencing and annotation of Brassica cretica.</title>
        <authorList>
            <person name="Studholme D.J."/>
            <person name="Sarris P."/>
        </authorList>
    </citation>
    <scope>NUCLEOTIDE SEQUENCE</scope>
    <source>
        <strain evidence="1">PFS-109/04</strain>
        <tissue evidence="1">Leaf</tissue>
    </source>
</reference>
<dbReference type="EMBL" id="QGKX02001290">
    <property type="protein sequence ID" value="KAF3537544.1"/>
    <property type="molecule type" value="Genomic_DNA"/>
</dbReference>
<comment type="caution">
    <text evidence="1">The sequence shown here is derived from an EMBL/GenBank/DDBJ whole genome shotgun (WGS) entry which is preliminary data.</text>
</comment>
<dbReference type="AlphaFoldDB" id="A0A8S9QH49"/>
<dbReference type="Proteomes" id="UP000712600">
    <property type="component" value="Unassembled WGS sequence"/>
</dbReference>
<accession>A0A8S9QH49</accession>
<protein>
    <submittedName>
        <fullName evidence="1">Uncharacterized protein</fullName>
    </submittedName>
</protein>
<evidence type="ECO:0000313" key="1">
    <source>
        <dbReference type="EMBL" id="KAF3537544.1"/>
    </source>
</evidence>